<dbReference type="PRINTS" id="PR00038">
    <property type="entry name" value="HTHLUXR"/>
</dbReference>
<keyword evidence="6" id="KW-1185">Reference proteome</keyword>
<dbReference type="PROSITE" id="PS50043">
    <property type="entry name" value="HTH_LUXR_2"/>
    <property type="match status" value="1"/>
</dbReference>
<accession>A0ABN3QDC6</accession>
<dbReference type="PANTHER" id="PTHR16305">
    <property type="entry name" value="TESTICULAR SOLUBLE ADENYLYL CYCLASE"/>
    <property type="match status" value="1"/>
</dbReference>
<dbReference type="InterPro" id="IPR016032">
    <property type="entry name" value="Sig_transdc_resp-reg_C-effctor"/>
</dbReference>
<keyword evidence="2" id="KW-0067">ATP-binding</keyword>
<sequence>MGPGSPLPLRFAGPDHDRTEDRTAPVVLHGRDGEVNVLGRLLDRARGGGGGALTIAAGPGLGRTALLAEAVRRAAPDVRTFGTRGVRHEAAVPFAGLLGLVQPLVRLPDLLARLPAGQAASLTAALAGGADPADAARTLPAAVHALLVEAARGGPLLCWVDDVQWLDRISLEALAFAARRISADPIVMLFALRDDPPVIAGRQPLDDIPRLLVGPLDDTASLRVLADRSGGRGVLGEGLAEELAGLAVGCPRALVDLAGALTPAQLTGAAPPPRELPGDSALRVYYRRRLRRLPADARRLTVLVAAGERLDLATTARAAAAAGLNLGELEAARNAGLIRIEGDTVETASPLVRSCLYADAPLAERRSAHALLASVLDQERHRPQRSLHRAALAQEPDARLADELAEAASYARALGAFADSSRVWERAAHLTTGRSKAERLLDAATDAWTAGRPRRARVLLVQARSCADTAELTGRADLLQGEIELTDGVPATAVDLLLQAAERLDDDRAAHALVRAGEAADMAGDHRSHALVTERAAHLRPGTGTGAELARAFLAGMDSTFQGHHREAAAHLGRVLLLAETGDDCDSRVWASIAALVLGRRHRARTLATQAVTGARRNGAALVPGALAILAQCEISLGRYPVAMAVAAEGLSAARAAGQRNREAEFLAILALLAAFHGDTATAMRRLDEMGDAVGRRGLARAAASATWALACLALADDRPADAAARLRQLTGPGSAHGTIRIMAIPHFVEAAVRCDWERSAERAFAAYERWVTDAGSRAGRALAERCRALLAGDAATASAHFEEALRLHRDCDSRHEFAHTELLYGHRLRRDRRPRDAREHLRNALDLFQQEGAERWAERSRTELRAAGEAVDPPPAHSADLEALTAQQLRIARLVADGATNREIATRLVISPRTVDHHLRNVFTRLGIRSRVELARLVR</sequence>
<comment type="caution">
    <text evidence="5">The sequence shown here is derived from an EMBL/GenBank/DDBJ whole genome shotgun (WGS) entry which is preliminary data.</text>
</comment>
<feature type="domain" description="HTH luxR-type" evidence="4">
    <location>
        <begin position="878"/>
        <end position="940"/>
    </location>
</feature>
<dbReference type="RefSeq" id="WP_344546727.1">
    <property type="nucleotide sequence ID" value="NZ_BAAATD010000011.1"/>
</dbReference>
<dbReference type="SUPFAM" id="SSF48452">
    <property type="entry name" value="TPR-like"/>
    <property type="match status" value="1"/>
</dbReference>
<organism evidence="5 6">
    <name type="scientific">Actinomadura fulvescens</name>
    <dbReference type="NCBI Taxonomy" id="46160"/>
    <lineage>
        <taxon>Bacteria</taxon>
        <taxon>Bacillati</taxon>
        <taxon>Actinomycetota</taxon>
        <taxon>Actinomycetes</taxon>
        <taxon>Streptosporangiales</taxon>
        <taxon>Thermomonosporaceae</taxon>
        <taxon>Actinomadura</taxon>
    </lineage>
</organism>
<dbReference type="EMBL" id="BAAATD010000011">
    <property type="protein sequence ID" value="GAA2623488.1"/>
    <property type="molecule type" value="Genomic_DNA"/>
</dbReference>
<dbReference type="PROSITE" id="PS00622">
    <property type="entry name" value="HTH_LUXR_1"/>
    <property type="match status" value="1"/>
</dbReference>
<proteinExistence type="predicted"/>
<evidence type="ECO:0000256" key="3">
    <source>
        <dbReference type="SAM" id="MobiDB-lite"/>
    </source>
</evidence>
<dbReference type="Pfam" id="PF00196">
    <property type="entry name" value="GerE"/>
    <property type="match status" value="1"/>
</dbReference>
<name>A0ABN3QDC6_9ACTN</name>
<evidence type="ECO:0000313" key="5">
    <source>
        <dbReference type="EMBL" id="GAA2623488.1"/>
    </source>
</evidence>
<dbReference type="PANTHER" id="PTHR16305:SF35">
    <property type="entry name" value="TRANSCRIPTIONAL ACTIVATOR DOMAIN"/>
    <property type="match status" value="1"/>
</dbReference>
<dbReference type="CDD" id="cd06170">
    <property type="entry name" value="LuxR_C_like"/>
    <property type="match status" value="1"/>
</dbReference>
<dbReference type="InterPro" id="IPR036388">
    <property type="entry name" value="WH-like_DNA-bd_sf"/>
</dbReference>
<dbReference type="Gene3D" id="1.10.10.10">
    <property type="entry name" value="Winged helix-like DNA-binding domain superfamily/Winged helix DNA-binding domain"/>
    <property type="match status" value="1"/>
</dbReference>
<dbReference type="InterPro" id="IPR000792">
    <property type="entry name" value="Tscrpt_reg_LuxR_C"/>
</dbReference>
<dbReference type="InterPro" id="IPR041664">
    <property type="entry name" value="AAA_16"/>
</dbReference>
<dbReference type="SUPFAM" id="SSF46894">
    <property type="entry name" value="C-terminal effector domain of the bipartite response regulators"/>
    <property type="match status" value="1"/>
</dbReference>
<dbReference type="SMART" id="SM00421">
    <property type="entry name" value="HTH_LUXR"/>
    <property type="match status" value="1"/>
</dbReference>
<evidence type="ECO:0000259" key="4">
    <source>
        <dbReference type="PROSITE" id="PS50043"/>
    </source>
</evidence>
<protein>
    <submittedName>
        <fullName evidence="5">LuxR family transcriptional regulator</fullName>
    </submittedName>
</protein>
<dbReference type="Proteomes" id="UP001501509">
    <property type="component" value="Unassembled WGS sequence"/>
</dbReference>
<dbReference type="Pfam" id="PF13191">
    <property type="entry name" value="AAA_16"/>
    <property type="match status" value="1"/>
</dbReference>
<evidence type="ECO:0000256" key="2">
    <source>
        <dbReference type="ARBA" id="ARBA00022840"/>
    </source>
</evidence>
<reference evidence="5 6" key="1">
    <citation type="journal article" date="2019" name="Int. J. Syst. Evol. Microbiol.">
        <title>The Global Catalogue of Microorganisms (GCM) 10K type strain sequencing project: providing services to taxonomists for standard genome sequencing and annotation.</title>
        <authorList>
            <consortium name="The Broad Institute Genomics Platform"/>
            <consortium name="The Broad Institute Genome Sequencing Center for Infectious Disease"/>
            <person name="Wu L."/>
            <person name="Ma J."/>
        </authorList>
    </citation>
    <scope>NUCLEOTIDE SEQUENCE [LARGE SCALE GENOMIC DNA]</scope>
    <source>
        <strain evidence="5 6">JCM 6833</strain>
    </source>
</reference>
<evidence type="ECO:0000256" key="1">
    <source>
        <dbReference type="ARBA" id="ARBA00022741"/>
    </source>
</evidence>
<keyword evidence="1" id="KW-0547">Nucleotide-binding</keyword>
<evidence type="ECO:0000313" key="6">
    <source>
        <dbReference type="Proteomes" id="UP001501509"/>
    </source>
</evidence>
<feature type="region of interest" description="Disordered" evidence="3">
    <location>
        <begin position="1"/>
        <end position="21"/>
    </location>
</feature>
<dbReference type="InterPro" id="IPR011990">
    <property type="entry name" value="TPR-like_helical_dom_sf"/>
</dbReference>
<gene>
    <name evidence="5" type="ORF">GCM10010411_69580</name>
</gene>